<dbReference type="InterPro" id="IPR019051">
    <property type="entry name" value="Trp_biosyn_TM_oprn/chp"/>
</dbReference>
<evidence type="ECO:0000313" key="3">
    <source>
        <dbReference type="EMBL" id="NEK58529.1"/>
    </source>
</evidence>
<feature type="transmembrane region" description="Helical" evidence="2">
    <location>
        <begin position="69"/>
        <end position="87"/>
    </location>
</feature>
<organism evidence="3 4">
    <name type="scientific">Geodermatophilus sabuli</name>
    <dbReference type="NCBI Taxonomy" id="1564158"/>
    <lineage>
        <taxon>Bacteria</taxon>
        <taxon>Bacillati</taxon>
        <taxon>Actinomycetota</taxon>
        <taxon>Actinomycetes</taxon>
        <taxon>Geodermatophilales</taxon>
        <taxon>Geodermatophilaceae</taxon>
        <taxon>Geodermatophilus</taxon>
    </lineage>
</organism>
<dbReference type="Proteomes" id="UP000470246">
    <property type="component" value="Unassembled WGS sequence"/>
</dbReference>
<evidence type="ECO:0000256" key="1">
    <source>
        <dbReference type="SAM" id="MobiDB-lite"/>
    </source>
</evidence>
<keyword evidence="2" id="KW-0812">Transmembrane</keyword>
<gene>
    <name evidence="3" type="ORF">GCU56_11680</name>
</gene>
<keyword evidence="2" id="KW-1133">Transmembrane helix</keyword>
<feature type="transmembrane region" description="Helical" evidence="2">
    <location>
        <begin position="118"/>
        <end position="136"/>
    </location>
</feature>
<keyword evidence="2" id="KW-0472">Membrane</keyword>
<evidence type="ECO:0000256" key="2">
    <source>
        <dbReference type="SAM" id="Phobius"/>
    </source>
</evidence>
<feature type="compositionally biased region" description="Basic and acidic residues" evidence="1">
    <location>
        <begin position="160"/>
        <end position="179"/>
    </location>
</feature>
<proteinExistence type="predicted"/>
<dbReference type="AlphaFoldDB" id="A0A7K3W0Y5"/>
<evidence type="ECO:0000313" key="4">
    <source>
        <dbReference type="Proteomes" id="UP000470246"/>
    </source>
</evidence>
<keyword evidence="4" id="KW-1185">Reference proteome</keyword>
<reference evidence="3 4" key="1">
    <citation type="submission" date="2020-02" db="EMBL/GenBank/DDBJ databases">
        <title>Geodermatophilus sabuli CPCC 205279 I12A-02694.</title>
        <authorList>
            <person name="Jiang Z."/>
        </authorList>
    </citation>
    <scope>NUCLEOTIDE SEQUENCE [LARGE SCALE GENOMIC DNA]</scope>
    <source>
        <strain evidence="3 4">I12A-02694</strain>
    </source>
</reference>
<dbReference type="EMBL" id="JAAGWF010000010">
    <property type="protein sequence ID" value="NEK58529.1"/>
    <property type="molecule type" value="Genomic_DNA"/>
</dbReference>
<accession>A0A7K3W0Y5</accession>
<comment type="caution">
    <text evidence="3">The sequence shown here is derived from an EMBL/GenBank/DDBJ whole genome shotgun (WGS) entry which is preliminary data.</text>
</comment>
<protein>
    <submittedName>
        <fullName evidence="3">Trp biosynthesis-associated membrane protein</fullName>
    </submittedName>
</protein>
<feature type="transmembrane region" description="Helical" evidence="2">
    <location>
        <begin position="41"/>
        <end position="62"/>
    </location>
</feature>
<feature type="region of interest" description="Disordered" evidence="1">
    <location>
        <begin position="143"/>
        <end position="191"/>
    </location>
</feature>
<dbReference type="Pfam" id="PF09534">
    <property type="entry name" value="Trp_oprn_chp"/>
    <property type="match status" value="1"/>
</dbReference>
<name>A0A7K3W0Y5_9ACTN</name>
<sequence>MGGAAVTGGLALSAGGLGWVTATLARTPPLPPTTTELAGSTLAPLVPAGGLLLLAAAVAVLAVRGAGRVAVGLLVAAAGGVLAWSGLRPLVSDLDAAVAAALDAGGALSTDLHPAGPVLALVAGAGALATGLLTVLRGRGWPGMGRRHERPAGPAPALRARTDEDRAVDAWRALDRGEDPTEPAAAGEEQR</sequence>